<evidence type="ECO:0008006" key="3">
    <source>
        <dbReference type="Google" id="ProtNLM"/>
    </source>
</evidence>
<proteinExistence type="predicted"/>
<sequence length="116" mass="12363">MRLTHLLRCPACGPFGIRGRRRNQHAADAALVRFFAQLAAEIRAERARRTLAISTVAVATVLTGCSMSGEDSDGNAAPASTTAYNVQLPDKRSVVCVAVVDNGYGIALSCDWRSAK</sequence>
<dbReference type="AlphaFoldDB" id="A0ABD6QCG0"/>
<dbReference type="Proteomes" id="UP000187001">
    <property type="component" value="Unassembled WGS sequence"/>
</dbReference>
<evidence type="ECO:0000313" key="2">
    <source>
        <dbReference type="Proteomes" id="UP000187001"/>
    </source>
</evidence>
<evidence type="ECO:0000313" key="1">
    <source>
        <dbReference type="EMBL" id="OMC33964.1"/>
    </source>
</evidence>
<protein>
    <recommendedName>
        <fullName evidence="3">Lipoprotein</fullName>
    </recommendedName>
</protein>
<organism evidence="1 2">
    <name type="scientific">Mycolicibacterium fortuitum</name>
    <name type="common">Mycobacterium fortuitum</name>
    <dbReference type="NCBI Taxonomy" id="1766"/>
    <lineage>
        <taxon>Bacteria</taxon>
        <taxon>Bacillati</taxon>
        <taxon>Actinomycetota</taxon>
        <taxon>Actinomycetes</taxon>
        <taxon>Mycobacteriales</taxon>
        <taxon>Mycobacteriaceae</taxon>
        <taxon>Mycolicibacterium</taxon>
    </lineage>
</organism>
<name>A0ABD6QCG0_MYCFO</name>
<reference evidence="1 2" key="1">
    <citation type="submission" date="2016-07" db="EMBL/GenBank/DDBJ databases">
        <authorList>
            <person name="Sutton G."/>
            <person name="Brinkac L."/>
            <person name="Sanka R."/>
            <person name="Adams M."/>
            <person name="Lau E."/>
            <person name="Kumar A."/>
            <person name="Macaden R."/>
        </authorList>
    </citation>
    <scope>NUCLEOTIDE SEQUENCE [LARGE SCALE GENOMIC DNA]</scope>
    <source>
        <strain evidence="1 2">GA-0871</strain>
    </source>
</reference>
<comment type="caution">
    <text evidence="1">The sequence shown here is derived from an EMBL/GenBank/DDBJ whole genome shotgun (WGS) entry which is preliminary data.</text>
</comment>
<dbReference type="EMBL" id="MBER01000174">
    <property type="protein sequence ID" value="OMC33964.1"/>
    <property type="molecule type" value="Genomic_DNA"/>
</dbReference>
<dbReference type="RefSeq" id="WP_076208039.1">
    <property type="nucleotide sequence ID" value="NZ_MBER01000174.1"/>
</dbReference>
<accession>A0ABD6QCG0</accession>
<gene>
    <name evidence="1" type="ORF">A5742_14280</name>
</gene>